<dbReference type="PANTHER" id="PTHR46580">
    <property type="entry name" value="SENSOR KINASE-RELATED"/>
    <property type="match status" value="1"/>
</dbReference>
<comment type="caution">
    <text evidence="3">The sequence shown here is derived from an EMBL/GenBank/DDBJ whole genome shotgun (WGS) entry which is preliminary data.</text>
</comment>
<dbReference type="InterPro" id="IPR013517">
    <property type="entry name" value="FG-GAP"/>
</dbReference>
<reference evidence="4" key="1">
    <citation type="journal article" date="2019" name="Int. J. Syst. Evol. Microbiol.">
        <title>The Global Catalogue of Microorganisms (GCM) 10K type strain sequencing project: providing services to taxonomists for standard genome sequencing and annotation.</title>
        <authorList>
            <consortium name="The Broad Institute Genomics Platform"/>
            <consortium name="The Broad Institute Genome Sequencing Center for Infectious Disease"/>
            <person name="Wu L."/>
            <person name="Ma J."/>
        </authorList>
    </citation>
    <scope>NUCLEOTIDE SEQUENCE [LARGE SCALE GENOMIC DNA]</scope>
    <source>
        <strain evidence="4">JCM 5067</strain>
    </source>
</reference>
<dbReference type="Proteomes" id="UP001500668">
    <property type="component" value="Unassembled WGS sequence"/>
</dbReference>
<feature type="signal peptide" evidence="2">
    <location>
        <begin position="1"/>
        <end position="33"/>
    </location>
</feature>
<dbReference type="InterPro" id="IPR011044">
    <property type="entry name" value="Quino_amine_DH_bsu"/>
</dbReference>
<name>A0ABP3S0I4_9ACTN</name>
<evidence type="ECO:0000313" key="3">
    <source>
        <dbReference type="EMBL" id="GAA0622333.1"/>
    </source>
</evidence>
<dbReference type="RefSeq" id="WP_344079111.1">
    <property type="nucleotide sequence ID" value="NZ_BAAACA010000046.1"/>
</dbReference>
<gene>
    <name evidence="3" type="ORF">GCM10010394_61350</name>
</gene>
<evidence type="ECO:0000256" key="2">
    <source>
        <dbReference type="SAM" id="SignalP"/>
    </source>
</evidence>
<keyword evidence="1 2" id="KW-0732">Signal</keyword>
<dbReference type="Gene3D" id="2.130.10.130">
    <property type="entry name" value="Integrin alpha, N-terminal"/>
    <property type="match status" value="1"/>
</dbReference>
<dbReference type="EMBL" id="BAAACA010000046">
    <property type="protein sequence ID" value="GAA0622333.1"/>
    <property type="molecule type" value="Genomic_DNA"/>
</dbReference>
<proteinExistence type="predicted"/>
<dbReference type="PANTHER" id="PTHR46580:SF4">
    <property type="entry name" value="ATP_GTP-BINDING PROTEIN"/>
    <property type="match status" value="1"/>
</dbReference>
<evidence type="ECO:0000256" key="1">
    <source>
        <dbReference type="ARBA" id="ARBA00022729"/>
    </source>
</evidence>
<dbReference type="Gene3D" id="2.60.40.4070">
    <property type="match status" value="1"/>
</dbReference>
<dbReference type="InterPro" id="IPR028994">
    <property type="entry name" value="Integrin_alpha_N"/>
</dbReference>
<dbReference type="SUPFAM" id="SSF69318">
    <property type="entry name" value="Integrin alpha N-terminal domain"/>
    <property type="match status" value="1"/>
</dbReference>
<sequence>MRRHTLVRNAIAAVTALGIAAAVAPLATAPAFAADAPAELTVPAERTPDDNATVINGAGETGYLSGWTQAGFNWTSYADGSTAPVVMPQGRTTAWGTGTDTLVLTGKDDTSVVQRNMKDGSERTLPLPKGQQFAGTFGDVVVTDGPLGMSLLTWENGTVKETPVSGPGPLHSLYMGNKDGIFVQWDLSGMTQICWLGRDGIARTTQLKAEQFENGKIDVGGDRAVQWTKDGKATVWKTSDFWASTDQLTIGGYDTAQLLGAVGDNVLVARRISTGGQERYSSLDYKVVAVPLKGGPERVVLEKATAMARFKADGTMLIGAVVDGHQGVYAVGSSLDVTKVRESPALASVPTALALAQGRLNTVDRIPGADGVYPRLRGIDLSVTGPLKAGPRIDRGTDGAGETPEIQATGDGRLVQRFADGTVKVLDEGAQLPARTLGVKADVLRVSGRYLATRRGDERVQVTDLDTGAVVYTGIASPDFALSGSTLWIGNDPGAAQAIDVRTGKATGKRISVPCLMTSLQAQGGDVYWECDRDKSGVYDTVADKNIELPAHQGALLGDGYVAWQKDGELSVTDLRGGTGTHKAGKPAVAKPGQGWTVDRFGGAVAYVDAAGDTHVAPSGVASAPVHALDTDAPASVDAKSAARTVRWWASKPLGFWELALVDLSTHNTLRTATGFETRGPVTLRWDGKDYSGKTLSAGKYAWYVTAVPADGGPDQTFTTPFEVKGTAAAPRDYVGADGLGDLLAVTPAGVADFRAGGGGKVDAKVPGSGWTGANEVSSAVPFDDVDGDGKNDVLVRLTSGELRAYKPAGKALTPTTPYARIGSGWNAFDVLTSPGDLTGDGRADLLAREASSGDLYLYEANGAGNFKSRVKIGTGFQNYLLASGAGDVNGDGKADLMARDASGVLWLYPGTGSGTLATRVKIGGGWQVYNALVGAGDLNGDGRPDLLARGTDGVLWAYPGDGKGNFGGRVQVGGGWQMYKYLF</sequence>
<dbReference type="Pfam" id="PF13517">
    <property type="entry name" value="FG-GAP_3"/>
    <property type="match status" value="2"/>
</dbReference>
<organism evidence="3 4">
    <name type="scientific">Streptomyces crystallinus</name>
    <dbReference type="NCBI Taxonomy" id="68191"/>
    <lineage>
        <taxon>Bacteria</taxon>
        <taxon>Bacillati</taxon>
        <taxon>Actinomycetota</taxon>
        <taxon>Actinomycetes</taxon>
        <taxon>Kitasatosporales</taxon>
        <taxon>Streptomycetaceae</taxon>
        <taxon>Streptomyces</taxon>
    </lineage>
</organism>
<keyword evidence="4" id="KW-1185">Reference proteome</keyword>
<feature type="chain" id="PRO_5046578520" description="VCBS repeat-containing protein" evidence="2">
    <location>
        <begin position="34"/>
        <end position="984"/>
    </location>
</feature>
<evidence type="ECO:0000313" key="4">
    <source>
        <dbReference type="Proteomes" id="UP001500668"/>
    </source>
</evidence>
<accession>A0ABP3S0I4</accession>
<evidence type="ECO:0008006" key="5">
    <source>
        <dbReference type="Google" id="ProtNLM"/>
    </source>
</evidence>
<dbReference type="SUPFAM" id="SSF50969">
    <property type="entry name" value="YVTN repeat-like/Quinoprotein amine dehydrogenase"/>
    <property type="match status" value="1"/>
</dbReference>
<protein>
    <recommendedName>
        <fullName evidence="5">VCBS repeat-containing protein</fullName>
    </recommendedName>
</protein>